<proteinExistence type="predicted"/>
<evidence type="ECO:0000313" key="3">
    <source>
        <dbReference type="Proteomes" id="UP000053989"/>
    </source>
</evidence>
<reference evidence="3" key="2">
    <citation type="submission" date="2015-01" db="EMBL/GenBank/DDBJ databases">
        <title>Evolutionary Origins and Diversification of the Mycorrhizal Mutualists.</title>
        <authorList>
            <consortium name="DOE Joint Genome Institute"/>
            <consortium name="Mycorrhizal Genomics Consortium"/>
            <person name="Kohler A."/>
            <person name="Kuo A."/>
            <person name="Nagy L.G."/>
            <person name="Floudas D."/>
            <person name="Copeland A."/>
            <person name="Barry K.W."/>
            <person name="Cichocki N."/>
            <person name="Veneault-Fourrey C."/>
            <person name="LaButti K."/>
            <person name="Lindquist E.A."/>
            <person name="Lipzen A."/>
            <person name="Lundell T."/>
            <person name="Morin E."/>
            <person name="Murat C."/>
            <person name="Riley R."/>
            <person name="Ohm R."/>
            <person name="Sun H."/>
            <person name="Tunlid A."/>
            <person name="Henrissat B."/>
            <person name="Grigoriev I.V."/>
            <person name="Hibbett D.S."/>
            <person name="Martin F."/>
        </authorList>
    </citation>
    <scope>NUCLEOTIDE SEQUENCE [LARGE SCALE GENOMIC DNA]</scope>
    <source>
        <strain evidence="3">Foug A</strain>
    </source>
</reference>
<dbReference type="AlphaFoldDB" id="A0A0C2Z9B7"/>
<keyword evidence="3" id="KW-1185">Reference proteome</keyword>
<name>A0A0C2Z9B7_9AGAM</name>
<dbReference type="STRING" id="1036808.A0A0C2Z9B7"/>
<sequence>MSHWSWQKQVGALKHQLNNKESEVTRARAELQYLQGKLEDVTALLEVRTRELRGTQVFLTTVDKYPGTEVIALVDAFNHEIMQTCAVISDSFDFVQKPEHTTAEIDKACTKINEIMGPTMMRLLRTVRHSRDPLLVQVALQGAMINFSHRVITTWDYDHLGAHETLTKIYSNMIRTTETQAIRGRWRALTRAHAQKMTSEQQHELHSAMVKHICDILVATIVAAGCTKSYDGAYHQFKQSFGDQVANIVKMAVQLNKVVGEEVVSADLSPIEVTTGKEFDGATMEDFAGQGDHQAGELVLCTTALGLYRSEKVTVGDSIGLKNSLLKKPTVALESMADGLGWGTVEYAVLKQMLDSPLFQWSPTA</sequence>
<accession>A0A0C2Z9B7</accession>
<dbReference type="Proteomes" id="UP000053989">
    <property type="component" value="Unassembled WGS sequence"/>
</dbReference>
<keyword evidence="1" id="KW-0175">Coiled coil</keyword>
<dbReference type="HOGENOM" id="CLU_031481_1_1_1"/>
<dbReference type="OrthoDB" id="3222645at2759"/>
<dbReference type="InParanoid" id="A0A0C2Z9B7"/>
<dbReference type="EMBL" id="KN822085">
    <property type="protein sequence ID" value="KIM58503.1"/>
    <property type="molecule type" value="Genomic_DNA"/>
</dbReference>
<organism evidence="2 3">
    <name type="scientific">Scleroderma citrinum Foug A</name>
    <dbReference type="NCBI Taxonomy" id="1036808"/>
    <lineage>
        <taxon>Eukaryota</taxon>
        <taxon>Fungi</taxon>
        <taxon>Dikarya</taxon>
        <taxon>Basidiomycota</taxon>
        <taxon>Agaricomycotina</taxon>
        <taxon>Agaricomycetes</taxon>
        <taxon>Agaricomycetidae</taxon>
        <taxon>Boletales</taxon>
        <taxon>Sclerodermatineae</taxon>
        <taxon>Sclerodermataceae</taxon>
        <taxon>Scleroderma</taxon>
    </lineage>
</organism>
<evidence type="ECO:0000256" key="1">
    <source>
        <dbReference type="SAM" id="Coils"/>
    </source>
</evidence>
<evidence type="ECO:0000313" key="2">
    <source>
        <dbReference type="EMBL" id="KIM58503.1"/>
    </source>
</evidence>
<gene>
    <name evidence="2" type="ORF">SCLCIDRAFT_128118</name>
</gene>
<feature type="coiled-coil region" evidence="1">
    <location>
        <begin position="10"/>
        <end position="37"/>
    </location>
</feature>
<reference evidence="2 3" key="1">
    <citation type="submission" date="2014-04" db="EMBL/GenBank/DDBJ databases">
        <authorList>
            <consortium name="DOE Joint Genome Institute"/>
            <person name="Kuo A."/>
            <person name="Kohler A."/>
            <person name="Nagy L.G."/>
            <person name="Floudas D."/>
            <person name="Copeland A."/>
            <person name="Barry K.W."/>
            <person name="Cichocki N."/>
            <person name="Veneault-Fourrey C."/>
            <person name="LaButti K."/>
            <person name="Lindquist E.A."/>
            <person name="Lipzen A."/>
            <person name="Lundell T."/>
            <person name="Morin E."/>
            <person name="Murat C."/>
            <person name="Sun H."/>
            <person name="Tunlid A."/>
            <person name="Henrissat B."/>
            <person name="Grigoriev I.V."/>
            <person name="Hibbett D.S."/>
            <person name="Martin F."/>
            <person name="Nordberg H.P."/>
            <person name="Cantor M.N."/>
            <person name="Hua S.X."/>
        </authorList>
    </citation>
    <scope>NUCLEOTIDE SEQUENCE [LARGE SCALE GENOMIC DNA]</scope>
    <source>
        <strain evidence="2 3">Foug A</strain>
    </source>
</reference>
<protein>
    <submittedName>
        <fullName evidence="2">Uncharacterized protein</fullName>
    </submittedName>
</protein>